<reference evidence="1 2" key="1">
    <citation type="submission" date="2016-03" db="EMBL/GenBank/DDBJ databases">
        <authorList>
            <person name="Ploux O."/>
        </authorList>
    </citation>
    <scope>NUCLEOTIDE SEQUENCE [LARGE SCALE GENOMIC DNA]</scope>
    <source>
        <strain evidence="1 2">UAMH 11012</strain>
    </source>
</reference>
<dbReference type="EMBL" id="FJOG01000006">
    <property type="protein sequence ID" value="CZR55092.1"/>
    <property type="molecule type" value="Genomic_DNA"/>
</dbReference>
<accession>A0A1L7WQP2</accession>
<dbReference type="AlphaFoldDB" id="A0A1L7WQP2"/>
<organism evidence="1 2">
    <name type="scientific">Phialocephala subalpina</name>
    <dbReference type="NCBI Taxonomy" id="576137"/>
    <lineage>
        <taxon>Eukaryota</taxon>
        <taxon>Fungi</taxon>
        <taxon>Dikarya</taxon>
        <taxon>Ascomycota</taxon>
        <taxon>Pezizomycotina</taxon>
        <taxon>Leotiomycetes</taxon>
        <taxon>Helotiales</taxon>
        <taxon>Mollisiaceae</taxon>
        <taxon>Phialocephala</taxon>
        <taxon>Phialocephala fortinii species complex</taxon>
    </lineage>
</organism>
<keyword evidence="2" id="KW-1185">Reference proteome</keyword>
<sequence length="131" mass="15074">MELGHDIYRQLVRLDETDDSKLCQDDFACSSRKIDLSRYFGFQVVSVRRLELDPKPIFEGLPSLKDLLVIGSTEDKAVRDVQQHLGELDIEKLDGRWLRSDTHLLPQAKYLHRFETGGEVFIQAASHRFSG</sequence>
<protein>
    <submittedName>
        <fullName evidence="1">Uncharacterized protein</fullName>
    </submittedName>
</protein>
<gene>
    <name evidence="1" type="ORF">PAC_04978</name>
</gene>
<evidence type="ECO:0000313" key="1">
    <source>
        <dbReference type="EMBL" id="CZR55092.1"/>
    </source>
</evidence>
<evidence type="ECO:0000313" key="2">
    <source>
        <dbReference type="Proteomes" id="UP000184330"/>
    </source>
</evidence>
<name>A0A1L7WQP2_9HELO</name>
<proteinExistence type="predicted"/>
<dbReference type="Proteomes" id="UP000184330">
    <property type="component" value="Unassembled WGS sequence"/>
</dbReference>